<feature type="compositionally biased region" description="Acidic residues" evidence="1">
    <location>
        <begin position="351"/>
        <end position="364"/>
    </location>
</feature>
<sequence>MQLIDLPAELLSSLPLYIRNIEDFTEFSSTCRAIYNAFSITHPNTILRLAAASAPTFFHPHPYFLVMATARQVSDWARGNPDRTEKLHCLLELCLSVAGLKLEDIRRLHLARFSIINPLSDAIDKMAGEQWYATPNFWNGGVSEAYTIDADADRAAFQIIIYGELFGSSMNAFLDGEPPEKAFDLQVRLDYIKYCIPDWICEGGYEGLEVLDVGPYAPGHSYAGGDQVALDHILGCARWKRLWAPVHGPEFAEEWKQRLWKEAVQVQGLAGMEVMTGPGGLSKWTGRLEEIRGKIERLGEKDRPVEVRIGRAEVQVSANVPDLHREIYVCCRKMWPGTENWGLGAGGSGSDGEDEEGEDEEQPQEEERKEGTQQ</sequence>
<organism evidence="2 3">
    <name type="scientific">Marasmius crinis-equi</name>
    <dbReference type="NCBI Taxonomy" id="585013"/>
    <lineage>
        <taxon>Eukaryota</taxon>
        <taxon>Fungi</taxon>
        <taxon>Dikarya</taxon>
        <taxon>Basidiomycota</taxon>
        <taxon>Agaricomycotina</taxon>
        <taxon>Agaricomycetes</taxon>
        <taxon>Agaricomycetidae</taxon>
        <taxon>Agaricales</taxon>
        <taxon>Marasmiineae</taxon>
        <taxon>Marasmiaceae</taxon>
        <taxon>Marasmius</taxon>
    </lineage>
</organism>
<gene>
    <name evidence="2" type="ORF">V5O48_009537</name>
</gene>
<dbReference type="Proteomes" id="UP001465976">
    <property type="component" value="Unassembled WGS sequence"/>
</dbReference>
<feature type="region of interest" description="Disordered" evidence="1">
    <location>
        <begin position="339"/>
        <end position="374"/>
    </location>
</feature>
<comment type="caution">
    <text evidence="2">The sequence shown here is derived from an EMBL/GenBank/DDBJ whole genome shotgun (WGS) entry which is preliminary data.</text>
</comment>
<name>A0ABR3FAY1_9AGAR</name>
<protein>
    <recommendedName>
        <fullName evidence="4">F-box domain-containing protein</fullName>
    </recommendedName>
</protein>
<accession>A0ABR3FAY1</accession>
<evidence type="ECO:0008006" key="4">
    <source>
        <dbReference type="Google" id="ProtNLM"/>
    </source>
</evidence>
<proteinExistence type="predicted"/>
<dbReference type="EMBL" id="JBAHYK010000631">
    <property type="protein sequence ID" value="KAL0572419.1"/>
    <property type="molecule type" value="Genomic_DNA"/>
</dbReference>
<evidence type="ECO:0000256" key="1">
    <source>
        <dbReference type="SAM" id="MobiDB-lite"/>
    </source>
</evidence>
<evidence type="ECO:0000313" key="2">
    <source>
        <dbReference type="EMBL" id="KAL0572419.1"/>
    </source>
</evidence>
<reference evidence="2 3" key="1">
    <citation type="submission" date="2024-02" db="EMBL/GenBank/DDBJ databases">
        <title>A draft genome for the cacao thread blight pathogen Marasmius crinis-equi.</title>
        <authorList>
            <person name="Cohen S.P."/>
            <person name="Baruah I.K."/>
            <person name="Amoako-Attah I."/>
            <person name="Bukari Y."/>
            <person name="Meinhardt L.W."/>
            <person name="Bailey B.A."/>
        </authorList>
    </citation>
    <scope>NUCLEOTIDE SEQUENCE [LARGE SCALE GENOMIC DNA]</scope>
    <source>
        <strain evidence="2 3">GH-76</strain>
    </source>
</reference>
<feature type="compositionally biased region" description="Basic and acidic residues" evidence="1">
    <location>
        <begin position="365"/>
        <end position="374"/>
    </location>
</feature>
<keyword evidence="3" id="KW-1185">Reference proteome</keyword>
<evidence type="ECO:0000313" key="3">
    <source>
        <dbReference type="Proteomes" id="UP001465976"/>
    </source>
</evidence>